<organism evidence="1 2">
    <name type="scientific">Salininema proteolyticum</name>
    <dbReference type="NCBI Taxonomy" id="1607685"/>
    <lineage>
        <taxon>Bacteria</taxon>
        <taxon>Bacillati</taxon>
        <taxon>Actinomycetota</taxon>
        <taxon>Actinomycetes</taxon>
        <taxon>Glycomycetales</taxon>
        <taxon>Glycomycetaceae</taxon>
        <taxon>Salininema</taxon>
    </lineage>
</organism>
<gene>
    <name evidence="1" type="ORF">ACFPET_03960</name>
</gene>
<evidence type="ECO:0000313" key="1">
    <source>
        <dbReference type="EMBL" id="MFC4334349.1"/>
    </source>
</evidence>
<protein>
    <submittedName>
        <fullName evidence="1">Uncharacterized protein</fullName>
    </submittedName>
</protein>
<evidence type="ECO:0000313" key="2">
    <source>
        <dbReference type="Proteomes" id="UP001595823"/>
    </source>
</evidence>
<sequence>MAWNQGIDLYSAKDNAFAKAAEYVARFNLGHDVPFTTYGWGTGQNCDYREHTVISERQRGQVRPVWETVYHHYTARQGYAMPNLDAMTRENGAEGGGGDYGLNSGGFDTLGFGTLTHVRLHWDDIPDDLAPL</sequence>
<dbReference type="Proteomes" id="UP001595823">
    <property type="component" value="Unassembled WGS sequence"/>
</dbReference>
<reference evidence="2" key="1">
    <citation type="journal article" date="2019" name="Int. J. Syst. Evol. Microbiol.">
        <title>The Global Catalogue of Microorganisms (GCM) 10K type strain sequencing project: providing services to taxonomists for standard genome sequencing and annotation.</title>
        <authorList>
            <consortium name="The Broad Institute Genomics Platform"/>
            <consortium name="The Broad Institute Genome Sequencing Center for Infectious Disease"/>
            <person name="Wu L."/>
            <person name="Ma J."/>
        </authorList>
    </citation>
    <scope>NUCLEOTIDE SEQUENCE [LARGE SCALE GENOMIC DNA]</scope>
    <source>
        <strain evidence="2">IBRC-M 10908</strain>
    </source>
</reference>
<dbReference type="EMBL" id="JBHSDK010000004">
    <property type="protein sequence ID" value="MFC4334349.1"/>
    <property type="molecule type" value="Genomic_DNA"/>
</dbReference>
<dbReference type="RefSeq" id="WP_380618089.1">
    <property type="nucleotide sequence ID" value="NZ_JBHSDK010000004.1"/>
</dbReference>
<proteinExistence type="predicted"/>
<accession>A0ABV8TU92</accession>
<dbReference type="SUPFAM" id="SSF48230">
    <property type="entry name" value="Chondroitin AC/alginate lyase"/>
    <property type="match status" value="1"/>
</dbReference>
<name>A0ABV8TU92_9ACTN</name>
<dbReference type="InterPro" id="IPR008929">
    <property type="entry name" value="Chondroitin_lyas"/>
</dbReference>
<comment type="caution">
    <text evidence="1">The sequence shown here is derived from an EMBL/GenBank/DDBJ whole genome shotgun (WGS) entry which is preliminary data.</text>
</comment>
<keyword evidence="2" id="KW-1185">Reference proteome</keyword>